<dbReference type="InterPro" id="IPR046953">
    <property type="entry name" value="Spore_GerAC-like_C"/>
</dbReference>
<evidence type="ECO:0000313" key="10">
    <source>
        <dbReference type="EMBL" id="OAS16466.1"/>
    </source>
</evidence>
<evidence type="ECO:0000256" key="4">
    <source>
        <dbReference type="ARBA" id="ARBA00022729"/>
    </source>
</evidence>
<dbReference type="NCBIfam" id="TIGR02887">
    <property type="entry name" value="spore_ger_x_C"/>
    <property type="match status" value="1"/>
</dbReference>
<dbReference type="Pfam" id="PF05504">
    <property type="entry name" value="Spore_GerAC"/>
    <property type="match status" value="1"/>
</dbReference>
<name>A0A198A5Y3_9BACL</name>
<evidence type="ECO:0000256" key="7">
    <source>
        <dbReference type="ARBA" id="ARBA00023288"/>
    </source>
</evidence>
<evidence type="ECO:0000259" key="9">
    <source>
        <dbReference type="Pfam" id="PF25198"/>
    </source>
</evidence>
<dbReference type="EMBL" id="LYPB01000076">
    <property type="protein sequence ID" value="OAS16466.1"/>
    <property type="molecule type" value="Genomic_DNA"/>
</dbReference>
<evidence type="ECO:0000259" key="8">
    <source>
        <dbReference type="Pfam" id="PF05504"/>
    </source>
</evidence>
<accession>A0A198A5Y3</accession>
<dbReference type="InterPro" id="IPR008844">
    <property type="entry name" value="Spore_GerAC-like"/>
</dbReference>
<dbReference type="PANTHER" id="PTHR35789:SF1">
    <property type="entry name" value="SPORE GERMINATION PROTEIN B3"/>
    <property type="match status" value="1"/>
</dbReference>
<dbReference type="PROSITE" id="PS51257">
    <property type="entry name" value="PROKAR_LIPOPROTEIN"/>
    <property type="match status" value="1"/>
</dbReference>
<sequence>MKYKLTIGILCLLMLSGCWSRRELNELLIVLGVGVDWKDGEYVVSFQVVNPSEISAQRKGGDRPPSTLYQGRGKTLFEAARSLTAEAPRKVYMGHLQLYVIGEELAKRGIKDFLDNSVRDNELRMDFNLVVARGTYAENILKLFTPVEKLSSYSMQQSLQTSQKSWAPTVAMTLDETLNKLSGQGFELALTGIKIIGDTRIGDTKTNVEYFQPPSRYRYTGIAAFKEDKLIGWLDEQESKGYTDITNNLDSTSIEVACGEQKYMAIEVTSSDAKLKGSVQNGKPRMDVSIRTEANIVGRQCRDIDLTDPQAIKRLEVESKQIILSHVEAVVSRAMAMKSDFIGFGNQLGKDEPTYWKEVKDTWNEDMFLQTKVNYKIEFYIRKTGTIGNSTMK</sequence>
<dbReference type="PANTHER" id="PTHR35789">
    <property type="entry name" value="SPORE GERMINATION PROTEIN B3"/>
    <property type="match status" value="1"/>
</dbReference>
<feature type="domain" description="Spore germination protein N-terminal" evidence="9">
    <location>
        <begin position="21"/>
        <end position="194"/>
    </location>
</feature>
<reference evidence="10 11" key="1">
    <citation type="submission" date="2016-05" db="EMBL/GenBank/DDBJ databases">
        <title>Paenibacillus sp. 1ZS3-15 nov., isolated from the rhizosphere soil.</title>
        <authorList>
            <person name="Zhang X.X."/>
            <person name="Zhang J."/>
        </authorList>
    </citation>
    <scope>NUCLEOTIDE SEQUENCE [LARGE SCALE GENOMIC DNA]</scope>
    <source>
        <strain evidence="10 11">1ZS3-15</strain>
    </source>
</reference>
<comment type="similarity">
    <text evidence="2">Belongs to the GerABKC lipoprotein family.</text>
</comment>
<evidence type="ECO:0000313" key="11">
    <source>
        <dbReference type="Proteomes" id="UP000078454"/>
    </source>
</evidence>
<proteinExistence type="inferred from homology"/>
<dbReference type="Gene3D" id="6.20.190.10">
    <property type="entry name" value="Nutrient germinant receptor protein C, domain 1"/>
    <property type="match status" value="1"/>
</dbReference>
<dbReference type="GO" id="GO:0016020">
    <property type="term" value="C:membrane"/>
    <property type="evidence" value="ECO:0007669"/>
    <property type="project" value="UniProtKB-SubCell"/>
</dbReference>
<dbReference type="Proteomes" id="UP000078454">
    <property type="component" value="Unassembled WGS sequence"/>
</dbReference>
<evidence type="ECO:0000256" key="2">
    <source>
        <dbReference type="ARBA" id="ARBA00007886"/>
    </source>
</evidence>
<dbReference type="GO" id="GO:0009847">
    <property type="term" value="P:spore germination"/>
    <property type="evidence" value="ECO:0007669"/>
    <property type="project" value="InterPro"/>
</dbReference>
<dbReference type="RefSeq" id="WP_068667523.1">
    <property type="nucleotide sequence ID" value="NZ_LYPB01000076.1"/>
</dbReference>
<dbReference type="Pfam" id="PF25198">
    <property type="entry name" value="Spore_GerAC_N"/>
    <property type="match status" value="1"/>
</dbReference>
<dbReference type="STRING" id="1850517.A8708_20910"/>
<keyword evidence="7" id="KW-0449">Lipoprotein</keyword>
<organism evidence="10 11">
    <name type="scientific">Paenibacillus oryzisoli</name>
    <dbReference type="NCBI Taxonomy" id="1850517"/>
    <lineage>
        <taxon>Bacteria</taxon>
        <taxon>Bacillati</taxon>
        <taxon>Bacillota</taxon>
        <taxon>Bacilli</taxon>
        <taxon>Bacillales</taxon>
        <taxon>Paenibacillaceae</taxon>
        <taxon>Paenibacillus</taxon>
    </lineage>
</organism>
<keyword evidence="3" id="KW-0309">Germination</keyword>
<dbReference type="OrthoDB" id="9816067at2"/>
<dbReference type="Gene3D" id="3.30.300.210">
    <property type="entry name" value="Nutrient germinant receptor protein C, domain 3"/>
    <property type="match status" value="1"/>
</dbReference>
<keyword evidence="4" id="KW-0732">Signal</keyword>
<protein>
    <submittedName>
        <fullName evidence="10">Spore gernimation protein GerC</fullName>
    </submittedName>
</protein>
<comment type="subcellular location">
    <subcellularLocation>
        <location evidence="1">Membrane</location>
        <topology evidence="1">Lipid-anchor</topology>
    </subcellularLocation>
</comment>
<dbReference type="AlphaFoldDB" id="A0A198A5Y3"/>
<keyword evidence="5" id="KW-0472">Membrane</keyword>
<evidence type="ECO:0000256" key="5">
    <source>
        <dbReference type="ARBA" id="ARBA00023136"/>
    </source>
</evidence>
<evidence type="ECO:0000256" key="3">
    <source>
        <dbReference type="ARBA" id="ARBA00022544"/>
    </source>
</evidence>
<keyword evidence="11" id="KW-1185">Reference proteome</keyword>
<dbReference type="InterPro" id="IPR057336">
    <property type="entry name" value="GerAC_N"/>
</dbReference>
<evidence type="ECO:0000256" key="6">
    <source>
        <dbReference type="ARBA" id="ARBA00023139"/>
    </source>
</evidence>
<comment type="caution">
    <text evidence="10">The sequence shown here is derived from an EMBL/GenBank/DDBJ whole genome shotgun (WGS) entry which is preliminary data.</text>
</comment>
<feature type="domain" description="Spore germination GerAC-like C-terminal" evidence="8">
    <location>
        <begin position="220"/>
        <end position="385"/>
    </location>
</feature>
<keyword evidence="6" id="KW-0564">Palmitate</keyword>
<gene>
    <name evidence="10" type="ORF">A8708_20910</name>
</gene>
<dbReference type="InterPro" id="IPR038501">
    <property type="entry name" value="Spore_GerAC_C_sf"/>
</dbReference>
<evidence type="ECO:0000256" key="1">
    <source>
        <dbReference type="ARBA" id="ARBA00004635"/>
    </source>
</evidence>